<protein>
    <submittedName>
        <fullName evidence="2">Response regulator</fullName>
    </submittedName>
</protein>
<feature type="domain" description="HTH luxR-type" evidence="1">
    <location>
        <begin position="151"/>
        <end position="216"/>
    </location>
</feature>
<evidence type="ECO:0000313" key="2">
    <source>
        <dbReference type="EMBL" id="SMY38179.1"/>
    </source>
</evidence>
<dbReference type="SUPFAM" id="SSF55785">
    <property type="entry name" value="PYP-like sensor domain (PAS domain)"/>
    <property type="match status" value="1"/>
</dbReference>
<dbReference type="Gene3D" id="3.30.450.20">
    <property type="entry name" value="PAS domain"/>
    <property type="match status" value="1"/>
</dbReference>
<sequence length="235" mass="27026">MEPIKTQMILDAFNQLPGWWGFKNKDSVYMYANTEFSKMMGLEHHLDCIGRTDFDMPSPTSHCASIFREQDLQAMRTEKVVRTLDIHPYYDGSWRVHLCTKVAWRDQNNEIIGILFSGIELKDTAILKAGHWLCRSTEMPLIKKSYLNLTSKNSDIYLNTRESEVLFLTLYGKKPQSIAKNLNVSVKTVETYILKLREKFNANSKIELIDLALDLGFGSNIPESLLKKQLSIILS</sequence>
<gene>
    <name evidence="2" type="ORF">PMAL9190_03412</name>
</gene>
<dbReference type="InterPro" id="IPR000792">
    <property type="entry name" value="Tscrpt_reg_LuxR_C"/>
</dbReference>
<dbReference type="EMBL" id="FYAK01000011">
    <property type="protein sequence ID" value="SMY38179.1"/>
    <property type="molecule type" value="Genomic_DNA"/>
</dbReference>
<dbReference type="AlphaFoldDB" id="A0A1Y6MQM5"/>
<evidence type="ECO:0000313" key="3">
    <source>
        <dbReference type="Proteomes" id="UP000195963"/>
    </source>
</evidence>
<accession>A0A1Y6MQM5</accession>
<name>A0A1Y6MQM5_9GAMM</name>
<dbReference type="GO" id="GO:0006355">
    <property type="term" value="P:regulation of DNA-templated transcription"/>
    <property type="evidence" value="ECO:0007669"/>
    <property type="project" value="InterPro"/>
</dbReference>
<keyword evidence="3" id="KW-1185">Reference proteome</keyword>
<dbReference type="InterPro" id="IPR016032">
    <property type="entry name" value="Sig_transdc_resp-reg_C-effctor"/>
</dbReference>
<evidence type="ECO:0000259" key="1">
    <source>
        <dbReference type="PROSITE" id="PS50043"/>
    </source>
</evidence>
<proteinExistence type="predicted"/>
<dbReference type="SUPFAM" id="SSF46894">
    <property type="entry name" value="C-terminal effector domain of the bipartite response regulators"/>
    <property type="match status" value="1"/>
</dbReference>
<dbReference type="Pfam" id="PF00196">
    <property type="entry name" value="GerE"/>
    <property type="match status" value="1"/>
</dbReference>
<dbReference type="InterPro" id="IPR036388">
    <property type="entry name" value="WH-like_DNA-bd_sf"/>
</dbReference>
<dbReference type="RefSeq" id="WP_087846208.1">
    <property type="nucleotide sequence ID" value="NZ_FYAK01000011.1"/>
</dbReference>
<dbReference type="PRINTS" id="PR00038">
    <property type="entry name" value="HTHLUXR"/>
</dbReference>
<dbReference type="Pfam" id="PF08448">
    <property type="entry name" value="PAS_4"/>
    <property type="match status" value="1"/>
</dbReference>
<dbReference type="PROSITE" id="PS50043">
    <property type="entry name" value="HTH_LUXR_2"/>
    <property type="match status" value="1"/>
</dbReference>
<dbReference type="Proteomes" id="UP000195963">
    <property type="component" value="Unassembled WGS sequence"/>
</dbReference>
<dbReference type="GO" id="GO:0003677">
    <property type="term" value="F:DNA binding"/>
    <property type="evidence" value="ECO:0007669"/>
    <property type="project" value="InterPro"/>
</dbReference>
<organism evidence="2 3">
    <name type="scientific">Photobacterium malacitanum</name>
    <dbReference type="NCBI Taxonomy" id="2204294"/>
    <lineage>
        <taxon>Bacteria</taxon>
        <taxon>Pseudomonadati</taxon>
        <taxon>Pseudomonadota</taxon>
        <taxon>Gammaproteobacteria</taxon>
        <taxon>Vibrionales</taxon>
        <taxon>Vibrionaceae</taxon>
        <taxon>Photobacterium</taxon>
    </lineage>
</organism>
<dbReference type="SMART" id="SM00421">
    <property type="entry name" value="HTH_LUXR"/>
    <property type="match status" value="1"/>
</dbReference>
<dbReference type="InterPro" id="IPR013656">
    <property type="entry name" value="PAS_4"/>
</dbReference>
<dbReference type="CDD" id="cd06170">
    <property type="entry name" value="LuxR_C_like"/>
    <property type="match status" value="1"/>
</dbReference>
<dbReference type="Gene3D" id="1.10.10.10">
    <property type="entry name" value="Winged helix-like DNA-binding domain superfamily/Winged helix DNA-binding domain"/>
    <property type="match status" value="1"/>
</dbReference>
<reference evidence="3" key="1">
    <citation type="submission" date="2017-06" db="EMBL/GenBank/DDBJ databases">
        <authorList>
            <person name="Rodrigo-Torres L."/>
            <person name="Arahal R.D."/>
            <person name="Lucena T."/>
        </authorList>
    </citation>
    <scope>NUCLEOTIDE SEQUENCE [LARGE SCALE GENOMIC DNA]</scope>
    <source>
        <strain evidence="3">CECT 9190</strain>
    </source>
</reference>
<dbReference type="InterPro" id="IPR035965">
    <property type="entry name" value="PAS-like_dom_sf"/>
</dbReference>